<evidence type="ECO:0000256" key="5">
    <source>
        <dbReference type="ARBA" id="ARBA00023065"/>
    </source>
</evidence>
<dbReference type="InterPro" id="IPR051881">
    <property type="entry name" value="Copper_transport_ATOX1-like"/>
</dbReference>
<dbReference type="SUPFAM" id="SSF55008">
    <property type="entry name" value="HMA, heavy metal-associated domain"/>
    <property type="match status" value="1"/>
</dbReference>
<keyword evidence="6" id="KW-0143">Chaperone</keyword>
<dbReference type="EMBL" id="BLZA01000010">
    <property type="protein sequence ID" value="GHJ85043.1"/>
    <property type="molecule type" value="Genomic_DNA"/>
</dbReference>
<keyword evidence="11" id="KW-1185">Reference proteome</keyword>
<evidence type="ECO:0000256" key="8">
    <source>
        <dbReference type="SAM" id="MobiDB-lite"/>
    </source>
</evidence>
<keyword evidence="5" id="KW-0406">Ion transport</keyword>
<dbReference type="OrthoDB" id="689350at2759"/>
<dbReference type="Proteomes" id="UP000620104">
    <property type="component" value="Unassembled WGS sequence"/>
</dbReference>
<dbReference type="CDD" id="cd00371">
    <property type="entry name" value="HMA"/>
    <property type="match status" value="1"/>
</dbReference>
<dbReference type="GO" id="GO:0016531">
    <property type="term" value="F:copper chaperone activity"/>
    <property type="evidence" value="ECO:0007669"/>
    <property type="project" value="TreeGrafter"/>
</dbReference>
<dbReference type="Pfam" id="PF00403">
    <property type="entry name" value="HMA"/>
    <property type="match status" value="1"/>
</dbReference>
<dbReference type="PANTHER" id="PTHR46365">
    <property type="entry name" value="COPPER TRANSPORT PROTEIN ATOX1"/>
    <property type="match status" value="1"/>
</dbReference>
<gene>
    <name evidence="10" type="ORF">NliqN6_1445</name>
</gene>
<dbReference type="GO" id="GO:0046872">
    <property type="term" value="F:metal ion binding"/>
    <property type="evidence" value="ECO:0007669"/>
    <property type="project" value="UniProtKB-KW"/>
</dbReference>
<evidence type="ECO:0000256" key="6">
    <source>
        <dbReference type="ARBA" id="ARBA00023186"/>
    </source>
</evidence>
<evidence type="ECO:0000259" key="9">
    <source>
        <dbReference type="Pfam" id="PF00403"/>
    </source>
</evidence>
<evidence type="ECO:0000256" key="3">
    <source>
        <dbReference type="ARBA" id="ARBA00022796"/>
    </source>
</evidence>
<evidence type="ECO:0000313" key="11">
    <source>
        <dbReference type="Proteomes" id="UP000620104"/>
    </source>
</evidence>
<keyword evidence="2" id="KW-0479">Metal-binding</keyword>
<keyword evidence="1" id="KW-0813">Transport</keyword>
<accession>A0A8H3YDA9</accession>
<comment type="similarity">
    <text evidence="7">Belongs to the ATX1 family.</text>
</comment>
<feature type="region of interest" description="Disordered" evidence="8">
    <location>
        <begin position="1"/>
        <end position="40"/>
    </location>
</feature>
<dbReference type="PANTHER" id="PTHR46365:SF1">
    <property type="entry name" value="COPPER TRANSPORT PROTEIN ATOX1"/>
    <property type="match status" value="1"/>
</dbReference>
<evidence type="ECO:0000256" key="7">
    <source>
        <dbReference type="ARBA" id="ARBA00038171"/>
    </source>
</evidence>
<evidence type="ECO:0000256" key="1">
    <source>
        <dbReference type="ARBA" id="ARBA00022448"/>
    </source>
</evidence>
<dbReference type="GO" id="GO:0005829">
    <property type="term" value="C:cytosol"/>
    <property type="evidence" value="ECO:0007669"/>
    <property type="project" value="TreeGrafter"/>
</dbReference>
<sequence length="116" mass="12227">MASSLIGASGALNTTSPTSTPSGTETTTQVPGKTESQLPPKPYYKFDVKMTCSGCSGAIDRVLKKNITSPNEYSVSLQDQTVFVWGPAASLPPFDDVKAKIAKTGKEILGTKEEKA</sequence>
<evidence type="ECO:0000256" key="4">
    <source>
        <dbReference type="ARBA" id="ARBA00023008"/>
    </source>
</evidence>
<reference evidence="10" key="1">
    <citation type="submission" date="2020-07" db="EMBL/GenBank/DDBJ databases">
        <title>Draft Genome Sequence of a Deep-Sea Yeast, Naganishia (Cryptococcus) liquefaciens strain N6.</title>
        <authorList>
            <person name="Han Y.W."/>
            <person name="Kajitani R."/>
            <person name="Morimoto H."/>
            <person name="Parhat M."/>
            <person name="Tsubouchi H."/>
            <person name="Bakenova O."/>
            <person name="Ogata M."/>
            <person name="Argunhan B."/>
            <person name="Aoki R."/>
            <person name="Kajiwara S."/>
            <person name="Itoh T."/>
            <person name="Iwasaki H."/>
        </authorList>
    </citation>
    <scope>NUCLEOTIDE SEQUENCE</scope>
    <source>
        <strain evidence="10">N6</strain>
    </source>
</reference>
<dbReference type="InterPro" id="IPR006121">
    <property type="entry name" value="HMA_dom"/>
</dbReference>
<dbReference type="GO" id="GO:0006825">
    <property type="term" value="P:copper ion transport"/>
    <property type="evidence" value="ECO:0007669"/>
    <property type="project" value="UniProtKB-KW"/>
</dbReference>
<dbReference type="InterPro" id="IPR036163">
    <property type="entry name" value="HMA_dom_sf"/>
</dbReference>
<feature type="domain" description="HMA" evidence="9">
    <location>
        <begin position="46"/>
        <end position="107"/>
    </location>
</feature>
<feature type="compositionally biased region" description="Low complexity" evidence="8">
    <location>
        <begin position="14"/>
        <end position="28"/>
    </location>
</feature>
<evidence type="ECO:0000313" key="10">
    <source>
        <dbReference type="EMBL" id="GHJ85043.1"/>
    </source>
</evidence>
<keyword evidence="3" id="KW-0187">Copper transport</keyword>
<dbReference type="Gene3D" id="3.30.70.100">
    <property type="match status" value="1"/>
</dbReference>
<name>A0A8H3YDA9_9TREE</name>
<comment type="caution">
    <text evidence="10">The sequence shown here is derived from an EMBL/GenBank/DDBJ whole genome shotgun (WGS) entry which is preliminary data.</text>
</comment>
<organism evidence="10 11">
    <name type="scientific">Naganishia liquefaciens</name>
    <dbReference type="NCBI Taxonomy" id="104408"/>
    <lineage>
        <taxon>Eukaryota</taxon>
        <taxon>Fungi</taxon>
        <taxon>Dikarya</taxon>
        <taxon>Basidiomycota</taxon>
        <taxon>Agaricomycotina</taxon>
        <taxon>Tremellomycetes</taxon>
        <taxon>Filobasidiales</taxon>
        <taxon>Filobasidiaceae</taxon>
        <taxon>Naganishia</taxon>
    </lineage>
</organism>
<protein>
    <recommendedName>
        <fullName evidence="9">HMA domain-containing protein</fullName>
    </recommendedName>
</protein>
<evidence type="ECO:0000256" key="2">
    <source>
        <dbReference type="ARBA" id="ARBA00022723"/>
    </source>
</evidence>
<keyword evidence="4" id="KW-0186">Copper</keyword>
<dbReference type="AlphaFoldDB" id="A0A8H3YDA9"/>
<proteinExistence type="inferred from homology"/>